<evidence type="ECO:0000256" key="1">
    <source>
        <dbReference type="SAM" id="MobiDB-lite"/>
    </source>
</evidence>
<accession>A0A8H4LYR5</accession>
<organism evidence="2 3">
    <name type="scientific">Ophiocordyceps sinensis</name>
    <dbReference type="NCBI Taxonomy" id="72228"/>
    <lineage>
        <taxon>Eukaryota</taxon>
        <taxon>Fungi</taxon>
        <taxon>Dikarya</taxon>
        <taxon>Ascomycota</taxon>
        <taxon>Pezizomycotina</taxon>
        <taxon>Sordariomycetes</taxon>
        <taxon>Hypocreomycetidae</taxon>
        <taxon>Hypocreales</taxon>
        <taxon>Ophiocordycipitaceae</taxon>
        <taxon>Ophiocordyceps</taxon>
    </lineage>
</organism>
<protein>
    <recommendedName>
        <fullName evidence="4">BZIP domain-containing protein</fullName>
    </recommendedName>
</protein>
<sequence length="211" mass="23097">MPRKFKTAASTAQNRESQRRSRVRRKELVDDLKRRLDEYERRGAAASLEIQAAAKAVNAENAQLRVLLEMHGVSRQQVDGHLATVRLAGTVDAGDEQHEHPSEESCRQQQQGREESALSEPSLGQGPPIPPSSLANRRAQQEAQLPEAANMPPQRPHGTLETSCDMAAAILVQLHHQTDAGRARAALGCTGTSNCSVKNLRIFQLMDSLLG</sequence>
<dbReference type="EMBL" id="JAAVMX010000005">
    <property type="protein sequence ID" value="KAF4507691.1"/>
    <property type="molecule type" value="Genomic_DNA"/>
</dbReference>
<gene>
    <name evidence="2" type="ORF">G6O67_004163</name>
</gene>
<dbReference type="CDD" id="cd14688">
    <property type="entry name" value="bZIP_YAP"/>
    <property type="match status" value="1"/>
</dbReference>
<evidence type="ECO:0000313" key="2">
    <source>
        <dbReference type="EMBL" id="KAF4507691.1"/>
    </source>
</evidence>
<feature type="region of interest" description="Disordered" evidence="1">
    <location>
        <begin position="94"/>
        <end position="160"/>
    </location>
</feature>
<reference evidence="2 3" key="1">
    <citation type="journal article" date="2020" name="Genome Biol. Evol.">
        <title>A new high-quality draft genome assembly of the Chinese cordyceps Ophiocordyceps sinensis.</title>
        <authorList>
            <person name="Shu R."/>
            <person name="Zhang J."/>
            <person name="Meng Q."/>
            <person name="Zhang H."/>
            <person name="Zhou G."/>
            <person name="Li M."/>
            <person name="Wu P."/>
            <person name="Zhao Y."/>
            <person name="Chen C."/>
            <person name="Qin Q."/>
        </authorList>
    </citation>
    <scope>NUCLEOTIDE SEQUENCE [LARGE SCALE GENOMIC DNA]</scope>
    <source>
        <strain evidence="2 3">IOZ07</strain>
    </source>
</reference>
<dbReference type="SUPFAM" id="SSF57959">
    <property type="entry name" value="Leucine zipper domain"/>
    <property type="match status" value="1"/>
</dbReference>
<proteinExistence type="predicted"/>
<name>A0A8H4LYR5_9HYPO</name>
<feature type="compositionally biased region" description="Basic and acidic residues" evidence="1">
    <location>
        <begin position="95"/>
        <end position="116"/>
    </location>
</feature>
<dbReference type="GO" id="GO:0003700">
    <property type="term" value="F:DNA-binding transcription factor activity"/>
    <property type="evidence" value="ECO:0007669"/>
    <property type="project" value="InterPro"/>
</dbReference>
<dbReference type="AlphaFoldDB" id="A0A8H4LYR5"/>
<dbReference type="InterPro" id="IPR046347">
    <property type="entry name" value="bZIP_sf"/>
</dbReference>
<evidence type="ECO:0008006" key="4">
    <source>
        <dbReference type="Google" id="ProtNLM"/>
    </source>
</evidence>
<dbReference type="PANTHER" id="PTHR42070">
    <property type="entry name" value="FILAMENT ASSOCIATED PROTEIN, PUTATIVE (AFU_ORTHOLOGUE AFUA_8G06630)-RELATED"/>
    <property type="match status" value="1"/>
</dbReference>
<keyword evidence="3" id="KW-1185">Reference proteome</keyword>
<feature type="region of interest" description="Disordered" evidence="1">
    <location>
        <begin position="1"/>
        <end position="24"/>
    </location>
</feature>
<dbReference type="PANTHER" id="PTHR42070:SF1">
    <property type="entry name" value="FILAMENT ASSOCIATED PROTEIN, PUTATIVE (AFU_ORTHOLOGUE AFUA_8G06630)-RELATED"/>
    <property type="match status" value="1"/>
</dbReference>
<dbReference type="Proteomes" id="UP000557566">
    <property type="component" value="Unassembled WGS sequence"/>
</dbReference>
<evidence type="ECO:0000313" key="3">
    <source>
        <dbReference type="Proteomes" id="UP000557566"/>
    </source>
</evidence>
<comment type="caution">
    <text evidence="2">The sequence shown here is derived from an EMBL/GenBank/DDBJ whole genome shotgun (WGS) entry which is preliminary data.</text>
</comment>